<evidence type="ECO:0000313" key="2">
    <source>
        <dbReference type="Proteomes" id="UP001432099"/>
    </source>
</evidence>
<dbReference type="NCBIfam" id="TIGR00678">
    <property type="entry name" value="holB"/>
    <property type="match status" value="1"/>
</dbReference>
<keyword evidence="2" id="KW-1185">Reference proteome</keyword>
<protein>
    <submittedName>
        <fullName evidence="1">DNA polymerase III subunit delta</fullName>
    </submittedName>
</protein>
<dbReference type="PANTHER" id="PTHR11669">
    <property type="entry name" value="REPLICATION FACTOR C / DNA POLYMERASE III GAMMA-TAU SUBUNIT"/>
    <property type="match status" value="1"/>
</dbReference>
<dbReference type="InterPro" id="IPR004622">
    <property type="entry name" value="DNA_pol_HolB"/>
</dbReference>
<accession>A0ABM8IQV9</accession>
<dbReference type="EMBL" id="AP028127">
    <property type="protein sequence ID" value="BEH91780.1"/>
    <property type="molecule type" value="Genomic_DNA"/>
</dbReference>
<dbReference type="SUPFAM" id="SSF52540">
    <property type="entry name" value="P-loop containing nucleoside triphosphate hydrolases"/>
    <property type="match status" value="1"/>
</dbReference>
<dbReference type="InterPro" id="IPR027417">
    <property type="entry name" value="P-loop_NTPase"/>
</dbReference>
<dbReference type="Proteomes" id="UP001432099">
    <property type="component" value="Chromosome"/>
</dbReference>
<dbReference type="PANTHER" id="PTHR11669:SF8">
    <property type="entry name" value="DNA POLYMERASE III SUBUNIT DELTA"/>
    <property type="match status" value="1"/>
</dbReference>
<reference evidence="1" key="1">
    <citation type="journal article" date="2024" name="Int. J. Syst. Evol. Microbiol.">
        <title>Turicibacter faecis sp. nov., isolated from faeces of heart failure mouse model.</title>
        <authorList>
            <person name="Imamura Y."/>
            <person name="Motooka D."/>
            <person name="Nakajima Y."/>
            <person name="Ito S."/>
            <person name="Kitakaze M."/>
            <person name="Iida T."/>
            <person name="Nakamura S."/>
        </authorList>
    </citation>
    <scope>NUCLEOTIDE SEQUENCE</scope>
    <source>
        <strain evidence="1">TC023</strain>
    </source>
</reference>
<proteinExistence type="predicted"/>
<dbReference type="Pfam" id="PF13177">
    <property type="entry name" value="DNA_pol3_delta2"/>
    <property type="match status" value="1"/>
</dbReference>
<gene>
    <name evidence="1" type="primary">holB</name>
    <name evidence="1" type="ORF">T23_18820</name>
</gene>
<name>A0ABM8IQV9_9FIRM</name>
<dbReference type="InterPro" id="IPR050238">
    <property type="entry name" value="DNA_Rep/Repair_Clamp_Loader"/>
</dbReference>
<evidence type="ECO:0000313" key="1">
    <source>
        <dbReference type="EMBL" id="BEH91780.1"/>
    </source>
</evidence>
<organism evidence="1 2">
    <name type="scientific">Turicibacter faecis</name>
    <dbReference type="NCBI Taxonomy" id="2963365"/>
    <lineage>
        <taxon>Bacteria</taxon>
        <taxon>Bacillati</taxon>
        <taxon>Bacillota</taxon>
        <taxon>Erysipelotrichia</taxon>
        <taxon>Erysipelotrichales</taxon>
        <taxon>Turicibacteraceae</taxon>
        <taxon>Turicibacter</taxon>
    </lineage>
</organism>
<sequence>MHGWERFLEDQSKITRFIVNSYLKNRLVHAYILEGAKGIGKLSFAKNFAKMLLCESDDRICGSCRSCQLIESEKHVNVYMIRPEGNSIKKEQIQALQAEFSKKAAENAPKVYIIEDAEKMSVSAANSLLKFLEEPMKNTYALLLTENKEMLLPTIRSRAVVLTFTPMSREKLIEQYKSVGIHQYASILASLTQSLNEGIRWSESEQFSSVVSLVLKTEECLLKMKMDPSIILIQNPEIFKNREFQLLYLNLLIIYYKDVLKIKLGKNDDLSFEAYKTSLCESSEVNTISDCLRKIQIILDTEKRLRANANVVLCFDQLFLRMKGGIEGCNMP</sequence>
<dbReference type="RefSeq" id="WP_161832671.1">
    <property type="nucleotide sequence ID" value="NZ_AP028127.1"/>
</dbReference>
<dbReference type="Gene3D" id="3.40.50.300">
    <property type="entry name" value="P-loop containing nucleotide triphosphate hydrolases"/>
    <property type="match status" value="1"/>
</dbReference>